<name>A0A8I0TR05_9ACTN</name>
<proteinExistence type="predicted"/>
<organism evidence="2 3">
    <name type="scientific">Streptomyces stelliscabiei</name>
    <dbReference type="NCBI Taxonomy" id="146820"/>
    <lineage>
        <taxon>Bacteria</taxon>
        <taxon>Bacillati</taxon>
        <taxon>Actinomycetota</taxon>
        <taxon>Actinomycetes</taxon>
        <taxon>Kitasatosporales</taxon>
        <taxon>Streptomycetaceae</taxon>
        <taxon>Streptomyces</taxon>
    </lineage>
</organism>
<keyword evidence="3" id="KW-1185">Reference proteome</keyword>
<accession>A0A8I0TR05</accession>
<dbReference type="RefSeq" id="WP_046916296.1">
    <property type="nucleotide sequence ID" value="NZ_JADBGF010000001.1"/>
</dbReference>
<dbReference type="AlphaFoldDB" id="A0A8I0TR05"/>
<evidence type="ECO:0000313" key="2">
    <source>
        <dbReference type="EMBL" id="MBE1597139.1"/>
    </source>
</evidence>
<keyword evidence="1" id="KW-0472">Membrane</keyword>
<feature type="transmembrane region" description="Helical" evidence="1">
    <location>
        <begin position="12"/>
        <end position="33"/>
    </location>
</feature>
<sequence>MSATHSLAEWASVLSLGVSAISLIAFALAFAPADVEYFDPRPLLGRAGDRLLVEAVNARLALRDAAITCAALLALLTVRPEALR</sequence>
<reference evidence="2 3" key="1">
    <citation type="submission" date="2020-10" db="EMBL/GenBank/DDBJ databases">
        <title>Sequencing the genomes of 1000 actinobacteria strains.</title>
        <authorList>
            <person name="Klenk H.-P."/>
        </authorList>
    </citation>
    <scope>NUCLEOTIDE SEQUENCE [LARGE SCALE GENOMIC DNA]</scope>
    <source>
        <strain evidence="2 3">DSM 41803</strain>
    </source>
</reference>
<keyword evidence="1" id="KW-0812">Transmembrane</keyword>
<evidence type="ECO:0000313" key="3">
    <source>
        <dbReference type="Proteomes" id="UP000629287"/>
    </source>
</evidence>
<gene>
    <name evidence="2" type="ORF">H4687_003268</name>
</gene>
<evidence type="ECO:0000256" key="1">
    <source>
        <dbReference type="SAM" id="Phobius"/>
    </source>
</evidence>
<dbReference type="EMBL" id="JADBGF010000001">
    <property type="protein sequence ID" value="MBE1597139.1"/>
    <property type="molecule type" value="Genomic_DNA"/>
</dbReference>
<keyword evidence="1" id="KW-1133">Transmembrane helix</keyword>
<dbReference type="GeneID" id="86827844"/>
<dbReference type="Proteomes" id="UP000629287">
    <property type="component" value="Unassembled WGS sequence"/>
</dbReference>
<protein>
    <submittedName>
        <fullName evidence="2">Uncharacterized protein</fullName>
    </submittedName>
</protein>
<comment type="caution">
    <text evidence="2">The sequence shown here is derived from an EMBL/GenBank/DDBJ whole genome shotgun (WGS) entry which is preliminary data.</text>
</comment>